<dbReference type="SUPFAM" id="SSF81665">
    <property type="entry name" value="Calcium ATPase, transmembrane domain M"/>
    <property type="match status" value="1"/>
</dbReference>
<keyword evidence="20" id="KW-1185">Reference proteome</keyword>
<dbReference type="InterPro" id="IPR006122">
    <property type="entry name" value="HMA_Cu_ion-bd"/>
</dbReference>
<evidence type="ECO:0000256" key="5">
    <source>
        <dbReference type="ARBA" id="ARBA00022692"/>
    </source>
</evidence>
<dbReference type="NCBIfam" id="TIGR01494">
    <property type="entry name" value="ATPase_P-type"/>
    <property type="match status" value="1"/>
</dbReference>
<feature type="transmembrane region" description="Helical" evidence="17">
    <location>
        <begin position="595"/>
        <end position="618"/>
    </location>
</feature>
<dbReference type="EMBL" id="BSOH01000011">
    <property type="protein sequence ID" value="GLR17337.1"/>
    <property type="molecule type" value="Genomic_DNA"/>
</dbReference>
<comment type="subcellular location">
    <subcellularLocation>
        <location evidence="1">Cell membrane</location>
        <topology evidence="1">Multi-pass membrane protein</topology>
    </subcellularLocation>
</comment>
<proteinExistence type="inferred from homology"/>
<evidence type="ECO:0000313" key="20">
    <source>
        <dbReference type="Proteomes" id="UP001156666"/>
    </source>
</evidence>
<dbReference type="Pfam" id="PF00702">
    <property type="entry name" value="Hydrolase"/>
    <property type="match status" value="1"/>
</dbReference>
<evidence type="ECO:0000256" key="17">
    <source>
        <dbReference type="RuleBase" id="RU362081"/>
    </source>
</evidence>
<dbReference type="RefSeq" id="WP_235294047.1">
    <property type="nucleotide sequence ID" value="NZ_BSOH01000011.1"/>
</dbReference>
<dbReference type="InterPro" id="IPR027256">
    <property type="entry name" value="P-typ_ATPase_IB"/>
</dbReference>
<dbReference type="SUPFAM" id="SSF81653">
    <property type="entry name" value="Calcium ATPase, transduction domain A"/>
    <property type="match status" value="1"/>
</dbReference>
<feature type="transmembrane region" description="Helical" evidence="17">
    <location>
        <begin position="342"/>
        <end position="363"/>
    </location>
</feature>
<keyword evidence="14" id="KW-0186">Copper</keyword>
<evidence type="ECO:0000313" key="19">
    <source>
        <dbReference type="EMBL" id="GLR17337.1"/>
    </source>
</evidence>
<dbReference type="InterPro" id="IPR023299">
    <property type="entry name" value="ATPase_P-typ_cyto_dom_N"/>
</dbReference>
<accession>A0AA37WEG4</accession>
<name>A0AA37WEG4_9BACT</name>
<evidence type="ECO:0000256" key="1">
    <source>
        <dbReference type="ARBA" id="ARBA00004651"/>
    </source>
</evidence>
<keyword evidence="5 17" id="KW-0812">Transmembrane</keyword>
<comment type="similarity">
    <text evidence="2 17">Belongs to the cation transport ATPase (P-type) (TC 3.A.3) family. Type IB subfamily.</text>
</comment>
<evidence type="ECO:0000256" key="16">
    <source>
        <dbReference type="ARBA" id="ARBA00023136"/>
    </source>
</evidence>
<evidence type="ECO:0000256" key="4">
    <source>
        <dbReference type="ARBA" id="ARBA00022475"/>
    </source>
</evidence>
<dbReference type="InterPro" id="IPR023298">
    <property type="entry name" value="ATPase_P-typ_TM_dom_sf"/>
</dbReference>
<dbReference type="Gene3D" id="3.40.50.1000">
    <property type="entry name" value="HAD superfamily/HAD-like"/>
    <property type="match status" value="1"/>
</dbReference>
<dbReference type="Pfam" id="PF00403">
    <property type="entry name" value="HMA"/>
    <property type="match status" value="2"/>
</dbReference>
<comment type="caution">
    <text evidence="19">The sequence shown here is derived from an EMBL/GenBank/DDBJ whole genome shotgun (WGS) entry which is preliminary data.</text>
</comment>
<evidence type="ECO:0000256" key="12">
    <source>
        <dbReference type="ARBA" id="ARBA00022967"/>
    </source>
</evidence>
<feature type="transmembrane region" description="Helical" evidence="17">
    <location>
        <begin position="937"/>
        <end position="956"/>
    </location>
</feature>
<dbReference type="SUPFAM" id="SSF56784">
    <property type="entry name" value="HAD-like"/>
    <property type="match status" value="1"/>
</dbReference>
<keyword evidence="6 17" id="KW-0479">Metal-binding</keyword>
<dbReference type="InterPro" id="IPR006121">
    <property type="entry name" value="HMA_dom"/>
</dbReference>
<evidence type="ECO:0000256" key="7">
    <source>
        <dbReference type="ARBA" id="ARBA00022737"/>
    </source>
</evidence>
<sequence length="964" mass="104406">MKHTYHIEGMTCNGCRSHVESALSDVSGVSKASVDLEKSKAIIEMDKHIPLDHFEKALQDIGGRYTIHLPVHQPQDSKQDEVTQELKNKNGTFYCPMHCEGDKTYDQAGDCPVCGMHLVKDQNLNSTQESQSGSMKHNYHIEGMTCNGCRSHVESALSEVSGVSKASVDLEKSEAIIEMDSHIPLENFEKALKEIGDRYTIHLPGYVAPTSEKQELSAKPVNGNGTFYCPMHCEGDKTYDKPGDCPVCGMDLVEEQNLSLSQETQYTCPMHPEIIKDEPGSCPICGMDLVPMEADLSAEEKTYNKLAKKFWLAVAFTLPVFLISMSEMIPNNPLYNLMDQKYWNWVQFALSIPVVFYATWMFFERAYRSVLTWNLNMFTLIGIGAGVAWTFSLFGLLFPGFFPAQFRSDSGSVHVYFEAATVILTLVLLGQLLEARAHSKTNGAIKALLKLAPNKAIKLVNGEEVEVKIDQIVKGDILRVKPGDKVPVDGVITEGHSTIDESMISGEPIPVDKETGAKVSSGTINGNQSFLMKAEKIGSETLLSQIIGMVNDASRSRAPIQNLADKVSSYFVPTVVIISILTFIIWAIWGPDPAYVFALVNAIAVLIIACPCALGLATPMSVMVGVGKGAQNGVLIKNAEALEKMDTVNILIVDKTGTLTEGRPTVEQVVSVSNQYSDQEVLQYIASLNQMSEHPLAEATVKYGKEKGVKMLKASQFNNVSGKGVEGIINDHDIKLGNAKLIGNITADFHSKAQAYQSQGKTVSYLSIDGVAVGFVVIGDKIKQSSANAVKKLQESGIKVIMLTGDNEDTAKAVAGELGLADFKASMLPENKLEEVKKLQSEGKIVAMAGDGINDAPALAQADVGIAMGTGTDVAIESASITLVKGDLQGIVKAKNLSHAVMRNIKQNLFFALGYNTIGIPIAAGILFPFFGILLSPMIAALAMSFSSVSVIGNALRLRNQSID</sequence>
<keyword evidence="4 17" id="KW-1003">Cell membrane</keyword>
<dbReference type="NCBIfam" id="TIGR00003">
    <property type="entry name" value="copper ion binding protein"/>
    <property type="match status" value="2"/>
</dbReference>
<feature type="domain" description="HMA" evidence="18">
    <location>
        <begin position="1"/>
        <end position="66"/>
    </location>
</feature>
<dbReference type="Pfam" id="PF19335">
    <property type="entry name" value="HMBD"/>
    <property type="match status" value="3"/>
</dbReference>
<dbReference type="InterPro" id="IPR023214">
    <property type="entry name" value="HAD_sf"/>
</dbReference>
<dbReference type="InterPro" id="IPR059000">
    <property type="entry name" value="ATPase_P-type_domA"/>
</dbReference>
<evidence type="ECO:0000256" key="8">
    <source>
        <dbReference type="ARBA" id="ARBA00022741"/>
    </source>
</evidence>
<keyword evidence="10 17" id="KW-0067">ATP-binding</keyword>
<dbReference type="Gene3D" id="3.40.1110.10">
    <property type="entry name" value="Calcium-transporting ATPase, cytoplasmic domain N"/>
    <property type="match status" value="1"/>
</dbReference>
<keyword evidence="12" id="KW-1278">Translocase</keyword>
<dbReference type="AlphaFoldDB" id="A0AA37WEG4"/>
<gene>
    <name evidence="19" type="ORF">GCM10007940_19520</name>
</gene>
<dbReference type="GO" id="GO:0016887">
    <property type="term" value="F:ATP hydrolysis activity"/>
    <property type="evidence" value="ECO:0007669"/>
    <property type="project" value="InterPro"/>
</dbReference>
<dbReference type="SFLD" id="SFLDF00027">
    <property type="entry name" value="p-type_atpase"/>
    <property type="match status" value="1"/>
</dbReference>
<evidence type="ECO:0000256" key="2">
    <source>
        <dbReference type="ARBA" id="ARBA00006024"/>
    </source>
</evidence>
<dbReference type="Gene3D" id="3.30.70.100">
    <property type="match status" value="2"/>
</dbReference>
<dbReference type="NCBIfam" id="TIGR01511">
    <property type="entry name" value="ATPase-IB1_Cu"/>
    <property type="match status" value="1"/>
</dbReference>
<evidence type="ECO:0000256" key="9">
    <source>
        <dbReference type="ARBA" id="ARBA00022796"/>
    </source>
</evidence>
<evidence type="ECO:0000256" key="14">
    <source>
        <dbReference type="ARBA" id="ARBA00023008"/>
    </source>
</evidence>
<dbReference type="InterPro" id="IPR008250">
    <property type="entry name" value="ATPase_P-typ_transduc_dom_A_sf"/>
</dbReference>
<keyword evidence="16 17" id="KW-0472">Membrane</keyword>
<protein>
    <recommendedName>
        <fullName evidence="18">HMA domain-containing protein</fullName>
    </recommendedName>
</protein>
<dbReference type="GO" id="GO:0055070">
    <property type="term" value="P:copper ion homeostasis"/>
    <property type="evidence" value="ECO:0007669"/>
    <property type="project" value="TreeGrafter"/>
</dbReference>
<dbReference type="SUPFAM" id="SSF55008">
    <property type="entry name" value="HMA, heavy metal-associated domain"/>
    <property type="match status" value="2"/>
</dbReference>
<dbReference type="Pfam" id="PF00122">
    <property type="entry name" value="E1-E2_ATPase"/>
    <property type="match status" value="1"/>
</dbReference>
<evidence type="ECO:0000259" key="18">
    <source>
        <dbReference type="PROSITE" id="PS50846"/>
    </source>
</evidence>
<dbReference type="PRINTS" id="PR00119">
    <property type="entry name" value="CATATPASE"/>
</dbReference>
<dbReference type="InterPro" id="IPR045800">
    <property type="entry name" value="HMBD"/>
</dbReference>
<dbReference type="NCBIfam" id="TIGR01525">
    <property type="entry name" value="ATPase-IB_hvy"/>
    <property type="match status" value="1"/>
</dbReference>
<dbReference type="PROSITE" id="PS50846">
    <property type="entry name" value="HMA_2"/>
    <property type="match status" value="2"/>
</dbReference>
<feature type="transmembrane region" description="Helical" evidence="17">
    <location>
        <begin position="570"/>
        <end position="589"/>
    </location>
</feature>
<keyword evidence="15" id="KW-0406">Ion transport</keyword>
<dbReference type="CDD" id="cd00371">
    <property type="entry name" value="HMA"/>
    <property type="match status" value="2"/>
</dbReference>
<evidence type="ECO:0000256" key="11">
    <source>
        <dbReference type="ARBA" id="ARBA00022842"/>
    </source>
</evidence>
<evidence type="ECO:0000256" key="3">
    <source>
        <dbReference type="ARBA" id="ARBA00022448"/>
    </source>
</evidence>
<organism evidence="19 20">
    <name type="scientific">Portibacter lacus</name>
    <dbReference type="NCBI Taxonomy" id="1099794"/>
    <lineage>
        <taxon>Bacteria</taxon>
        <taxon>Pseudomonadati</taxon>
        <taxon>Bacteroidota</taxon>
        <taxon>Saprospiria</taxon>
        <taxon>Saprospirales</taxon>
        <taxon>Haliscomenobacteraceae</taxon>
        <taxon>Portibacter</taxon>
    </lineage>
</organism>
<dbReference type="GO" id="GO:0060003">
    <property type="term" value="P:copper ion export"/>
    <property type="evidence" value="ECO:0007669"/>
    <property type="project" value="UniProtKB-ARBA"/>
</dbReference>
<keyword evidence="8 17" id="KW-0547">Nucleotide-binding</keyword>
<feature type="transmembrane region" description="Helical" evidence="17">
    <location>
        <begin position="310"/>
        <end position="330"/>
    </location>
</feature>
<dbReference type="FunFam" id="2.70.150.10:FF:000020">
    <property type="entry name" value="Copper-exporting P-type ATPase A"/>
    <property type="match status" value="1"/>
</dbReference>
<dbReference type="InterPro" id="IPR018303">
    <property type="entry name" value="ATPase_P-typ_P_site"/>
</dbReference>
<reference evidence="19" key="1">
    <citation type="journal article" date="2014" name="Int. J. Syst. Evol. Microbiol.">
        <title>Complete genome sequence of Corynebacterium casei LMG S-19264T (=DSM 44701T), isolated from a smear-ripened cheese.</title>
        <authorList>
            <consortium name="US DOE Joint Genome Institute (JGI-PGF)"/>
            <person name="Walter F."/>
            <person name="Albersmeier A."/>
            <person name="Kalinowski J."/>
            <person name="Ruckert C."/>
        </authorList>
    </citation>
    <scope>NUCLEOTIDE SEQUENCE</scope>
    <source>
        <strain evidence="19">NBRC 108769</strain>
    </source>
</reference>
<evidence type="ECO:0000256" key="6">
    <source>
        <dbReference type="ARBA" id="ARBA00022723"/>
    </source>
</evidence>
<dbReference type="PROSITE" id="PS00154">
    <property type="entry name" value="ATPASE_E1_E2"/>
    <property type="match status" value="1"/>
</dbReference>
<dbReference type="CDD" id="cd02094">
    <property type="entry name" value="P-type_ATPase_Cu-like"/>
    <property type="match status" value="1"/>
</dbReference>
<feature type="transmembrane region" description="Helical" evidence="17">
    <location>
        <begin position="413"/>
        <end position="433"/>
    </location>
</feature>
<dbReference type="Proteomes" id="UP001156666">
    <property type="component" value="Unassembled WGS sequence"/>
</dbReference>
<feature type="transmembrane region" description="Helical" evidence="17">
    <location>
        <begin position="909"/>
        <end position="931"/>
    </location>
</feature>
<dbReference type="SFLD" id="SFLDS00003">
    <property type="entry name" value="Haloacid_Dehalogenase"/>
    <property type="match status" value="1"/>
</dbReference>
<dbReference type="InterPro" id="IPR017969">
    <property type="entry name" value="Heavy-metal-associated_CS"/>
</dbReference>
<dbReference type="PANTHER" id="PTHR43520">
    <property type="entry name" value="ATP7, ISOFORM B"/>
    <property type="match status" value="1"/>
</dbReference>
<dbReference type="GO" id="GO:0043682">
    <property type="term" value="F:P-type divalent copper transporter activity"/>
    <property type="evidence" value="ECO:0007669"/>
    <property type="project" value="TreeGrafter"/>
</dbReference>
<evidence type="ECO:0000256" key="15">
    <source>
        <dbReference type="ARBA" id="ARBA00023065"/>
    </source>
</evidence>
<dbReference type="InterPro" id="IPR044492">
    <property type="entry name" value="P_typ_ATPase_HD_dom"/>
</dbReference>
<dbReference type="InterPro" id="IPR036412">
    <property type="entry name" value="HAD-like_sf"/>
</dbReference>
<keyword evidence="3" id="KW-0813">Transport</keyword>
<dbReference type="GO" id="GO:0005507">
    <property type="term" value="F:copper ion binding"/>
    <property type="evidence" value="ECO:0007669"/>
    <property type="project" value="InterPro"/>
</dbReference>
<dbReference type="SFLD" id="SFLDG00002">
    <property type="entry name" value="C1.7:_P-type_atpase_like"/>
    <property type="match status" value="1"/>
</dbReference>
<dbReference type="PRINTS" id="PR00120">
    <property type="entry name" value="HATPASE"/>
</dbReference>
<dbReference type="PROSITE" id="PS01047">
    <property type="entry name" value="HMA_1"/>
    <property type="match status" value="2"/>
</dbReference>
<dbReference type="Gene3D" id="2.70.150.10">
    <property type="entry name" value="Calcium-transporting ATPase, cytoplasmic transduction domain A"/>
    <property type="match status" value="1"/>
</dbReference>
<evidence type="ECO:0000256" key="10">
    <source>
        <dbReference type="ARBA" id="ARBA00022840"/>
    </source>
</evidence>
<dbReference type="InterPro" id="IPR036163">
    <property type="entry name" value="HMA_dom_sf"/>
</dbReference>
<dbReference type="InterPro" id="IPR001757">
    <property type="entry name" value="P_typ_ATPase"/>
</dbReference>
<keyword evidence="13 17" id="KW-1133">Transmembrane helix</keyword>
<feature type="transmembrane region" description="Helical" evidence="17">
    <location>
        <begin position="375"/>
        <end position="401"/>
    </location>
</feature>
<dbReference type="GO" id="GO:0005524">
    <property type="term" value="F:ATP binding"/>
    <property type="evidence" value="ECO:0007669"/>
    <property type="project" value="UniProtKB-UniRule"/>
</dbReference>
<feature type="domain" description="HMA" evidence="18">
    <location>
        <begin position="135"/>
        <end position="200"/>
    </location>
</feature>
<evidence type="ECO:0000256" key="13">
    <source>
        <dbReference type="ARBA" id="ARBA00022989"/>
    </source>
</evidence>
<keyword evidence="9" id="KW-0187">Copper transport</keyword>
<keyword evidence="7" id="KW-0677">Repeat</keyword>
<dbReference type="GO" id="GO:0005886">
    <property type="term" value="C:plasma membrane"/>
    <property type="evidence" value="ECO:0007669"/>
    <property type="project" value="UniProtKB-SubCell"/>
</dbReference>
<dbReference type="PANTHER" id="PTHR43520:SF8">
    <property type="entry name" value="P-TYPE CU(+) TRANSPORTER"/>
    <property type="match status" value="1"/>
</dbReference>
<keyword evidence="11" id="KW-0460">Magnesium</keyword>
<reference evidence="19" key="2">
    <citation type="submission" date="2023-01" db="EMBL/GenBank/DDBJ databases">
        <title>Draft genome sequence of Portibacter lacus strain NBRC 108769.</title>
        <authorList>
            <person name="Sun Q."/>
            <person name="Mori K."/>
        </authorList>
    </citation>
    <scope>NUCLEOTIDE SEQUENCE</scope>
    <source>
        <strain evidence="19">NBRC 108769</strain>
    </source>
</reference>